<dbReference type="EMBL" id="UYRU01055158">
    <property type="protein sequence ID" value="VDN12940.1"/>
    <property type="molecule type" value="Genomic_DNA"/>
</dbReference>
<organism evidence="2 3">
    <name type="scientific">Dibothriocephalus latus</name>
    <name type="common">Fish tapeworm</name>
    <name type="synonym">Diphyllobothrium latum</name>
    <dbReference type="NCBI Taxonomy" id="60516"/>
    <lineage>
        <taxon>Eukaryota</taxon>
        <taxon>Metazoa</taxon>
        <taxon>Spiralia</taxon>
        <taxon>Lophotrochozoa</taxon>
        <taxon>Platyhelminthes</taxon>
        <taxon>Cestoda</taxon>
        <taxon>Eucestoda</taxon>
        <taxon>Diphyllobothriidea</taxon>
        <taxon>Diphyllobothriidae</taxon>
        <taxon>Dibothriocephalus</taxon>
    </lineage>
</organism>
<evidence type="ECO:0000313" key="3">
    <source>
        <dbReference type="Proteomes" id="UP000281553"/>
    </source>
</evidence>
<feature type="compositionally biased region" description="Polar residues" evidence="1">
    <location>
        <begin position="60"/>
        <end position="79"/>
    </location>
</feature>
<dbReference type="OrthoDB" id="6282239at2759"/>
<evidence type="ECO:0000313" key="2">
    <source>
        <dbReference type="EMBL" id="VDN12940.1"/>
    </source>
</evidence>
<sequence>MSIYFAILERLISRLFPSLLLVLLLFFLLLLPKDLEPGEAASARLTSKAPKLSELRRSQRPPTLSRTENEQTLKTSFPWQSKDQDMVIPANGTLISTRKPSSKLAASDEENSDDMEDVTIGMHIISNLSDAFTGAVNRASSAFSGIMSEFC</sequence>
<protein>
    <submittedName>
        <fullName evidence="2">Uncharacterized protein</fullName>
    </submittedName>
</protein>
<keyword evidence="3" id="KW-1185">Reference proteome</keyword>
<proteinExistence type="predicted"/>
<gene>
    <name evidence="2" type="ORF">DILT_LOCUS8771</name>
</gene>
<reference evidence="2 3" key="1">
    <citation type="submission" date="2018-11" db="EMBL/GenBank/DDBJ databases">
        <authorList>
            <consortium name="Pathogen Informatics"/>
        </authorList>
    </citation>
    <scope>NUCLEOTIDE SEQUENCE [LARGE SCALE GENOMIC DNA]</scope>
</reference>
<dbReference type="Proteomes" id="UP000281553">
    <property type="component" value="Unassembled WGS sequence"/>
</dbReference>
<evidence type="ECO:0000256" key="1">
    <source>
        <dbReference type="SAM" id="MobiDB-lite"/>
    </source>
</evidence>
<name>A0A3P7LHS7_DIBLA</name>
<feature type="region of interest" description="Disordered" evidence="1">
    <location>
        <begin position="42"/>
        <end position="79"/>
    </location>
</feature>
<accession>A0A3P7LHS7</accession>
<dbReference type="AlphaFoldDB" id="A0A3P7LHS7"/>